<keyword evidence="1" id="KW-0472">Membrane</keyword>
<organism evidence="2 3">
    <name type="scientific">Haloarcula vallismortis ATCC 29715</name>
    <dbReference type="NCBI Taxonomy" id="662477"/>
    <lineage>
        <taxon>Archaea</taxon>
        <taxon>Methanobacteriati</taxon>
        <taxon>Methanobacteriota</taxon>
        <taxon>Stenosarchaea group</taxon>
        <taxon>Halobacteria</taxon>
        <taxon>Halobacteriales</taxon>
        <taxon>Haloarculaceae</taxon>
        <taxon>Haloarcula</taxon>
    </lineage>
</organism>
<sequence>MIKEIALSEPVRGWGLVLKKGVFGKPSRGLGLLWLTGALVLSSQYVYYWTLGGSPPIFTIIFSVGLALSGIAECLPKNRRRTAGMFRITAILVLVGLIVGAFFGLEFLI</sequence>
<dbReference type="AlphaFoldDB" id="M0JMD5"/>
<proteinExistence type="predicted"/>
<feature type="transmembrane region" description="Helical" evidence="1">
    <location>
        <begin position="88"/>
        <end position="108"/>
    </location>
</feature>
<evidence type="ECO:0000313" key="2">
    <source>
        <dbReference type="EMBL" id="EMA08845.1"/>
    </source>
</evidence>
<keyword evidence="1" id="KW-0812">Transmembrane</keyword>
<dbReference type="EMBL" id="AOLQ01000026">
    <property type="protein sequence ID" value="EMA08845.1"/>
    <property type="molecule type" value="Genomic_DNA"/>
</dbReference>
<evidence type="ECO:0000256" key="1">
    <source>
        <dbReference type="SAM" id="Phobius"/>
    </source>
</evidence>
<reference evidence="2 3" key="1">
    <citation type="journal article" date="2014" name="PLoS Genet.">
        <title>Phylogenetically driven sequencing of extremely halophilic archaea reveals strategies for static and dynamic osmo-response.</title>
        <authorList>
            <person name="Becker E.A."/>
            <person name="Seitzer P.M."/>
            <person name="Tritt A."/>
            <person name="Larsen D."/>
            <person name="Krusor M."/>
            <person name="Yao A.I."/>
            <person name="Wu D."/>
            <person name="Madern D."/>
            <person name="Eisen J.A."/>
            <person name="Darling A.E."/>
            <person name="Facciotti M.T."/>
        </authorList>
    </citation>
    <scope>NUCLEOTIDE SEQUENCE [LARGE SCALE GENOMIC DNA]</scope>
    <source>
        <strain evidence="2 3">ATCC 29715</strain>
    </source>
</reference>
<feature type="transmembrane region" description="Helical" evidence="1">
    <location>
        <begin position="56"/>
        <end position="76"/>
    </location>
</feature>
<keyword evidence="1" id="KW-1133">Transmembrane helix</keyword>
<dbReference type="InterPro" id="IPR058324">
    <property type="entry name" value="DUF8011"/>
</dbReference>
<accession>M0JMD5</accession>
<comment type="caution">
    <text evidence="2">The sequence shown here is derived from an EMBL/GenBank/DDBJ whole genome shotgun (WGS) entry which is preliminary data.</text>
</comment>
<feature type="transmembrane region" description="Helical" evidence="1">
    <location>
        <begin position="29"/>
        <end position="50"/>
    </location>
</feature>
<dbReference type="Pfam" id="PF26041">
    <property type="entry name" value="DUF8011"/>
    <property type="match status" value="1"/>
</dbReference>
<name>M0JMD5_HALVA</name>
<protein>
    <submittedName>
        <fullName evidence="2">Uncharacterized protein</fullName>
    </submittedName>
</protein>
<gene>
    <name evidence="2" type="ORF">C437_07542</name>
</gene>
<dbReference type="Proteomes" id="UP000011534">
    <property type="component" value="Unassembled WGS sequence"/>
</dbReference>
<keyword evidence="3" id="KW-1185">Reference proteome</keyword>
<evidence type="ECO:0000313" key="3">
    <source>
        <dbReference type="Proteomes" id="UP000011534"/>
    </source>
</evidence>